<dbReference type="InterPro" id="IPR000477">
    <property type="entry name" value="RT_dom"/>
</dbReference>
<keyword evidence="4" id="KW-0378">Hydrolase</keyword>
<name>A0ABQ5FP87_9ASTR</name>
<gene>
    <name evidence="7" type="ORF">Tco_1015792</name>
</gene>
<keyword evidence="3" id="KW-0540">Nuclease</keyword>
<dbReference type="Gene3D" id="3.30.420.10">
    <property type="entry name" value="Ribonuclease H-like superfamily/Ribonuclease H"/>
    <property type="match status" value="1"/>
</dbReference>
<dbReference type="Gene3D" id="3.30.70.270">
    <property type="match status" value="2"/>
</dbReference>
<evidence type="ECO:0000313" key="8">
    <source>
        <dbReference type="Proteomes" id="UP001151760"/>
    </source>
</evidence>
<evidence type="ECO:0000259" key="6">
    <source>
        <dbReference type="PROSITE" id="PS50994"/>
    </source>
</evidence>
<organism evidence="7 8">
    <name type="scientific">Tanacetum coccineum</name>
    <dbReference type="NCBI Taxonomy" id="301880"/>
    <lineage>
        <taxon>Eukaryota</taxon>
        <taxon>Viridiplantae</taxon>
        <taxon>Streptophyta</taxon>
        <taxon>Embryophyta</taxon>
        <taxon>Tracheophyta</taxon>
        <taxon>Spermatophyta</taxon>
        <taxon>Magnoliopsida</taxon>
        <taxon>eudicotyledons</taxon>
        <taxon>Gunneridae</taxon>
        <taxon>Pentapetalae</taxon>
        <taxon>asterids</taxon>
        <taxon>campanulids</taxon>
        <taxon>Asterales</taxon>
        <taxon>Asteraceae</taxon>
        <taxon>Asteroideae</taxon>
        <taxon>Anthemideae</taxon>
        <taxon>Anthemidinae</taxon>
        <taxon>Tanacetum</taxon>
    </lineage>
</organism>
<dbReference type="PROSITE" id="PS50994">
    <property type="entry name" value="INTEGRASE"/>
    <property type="match status" value="1"/>
</dbReference>
<dbReference type="InterPro" id="IPR001584">
    <property type="entry name" value="Integrase_cat-core"/>
</dbReference>
<accession>A0ABQ5FP87</accession>
<dbReference type="Pfam" id="PF08284">
    <property type="entry name" value="RVP_2"/>
    <property type="match status" value="1"/>
</dbReference>
<dbReference type="Pfam" id="PF17919">
    <property type="entry name" value="RT_RNaseH_2"/>
    <property type="match status" value="1"/>
</dbReference>
<dbReference type="InterPro" id="IPR043502">
    <property type="entry name" value="DNA/RNA_pol_sf"/>
</dbReference>
<dbReference type="EMBL" id="BQNB010017532">
    <property type="protein sequence ID" value="GJT64312.1"/>
    <property type="molecule type" value="Genomic_DNA"/>
</dbReference>
<evidence type="ECO:0000256" key="3">
    <source>
        <dbReference type="ARBA" id="ARBA00022722"/>
    </source>
</evidence>
<dbReference type="InterPro" id="IPR036397">
    <property type="entry name" value="RNaseH_sf"/>
</dbReference>
<dbReference type="Gene3D" id="2.40.70.10">
    <property type="entry name" value="Acid Proteases"/>
    <property type="match status" value="1"/>
</dbReference>
<evidence type="ECO:0000313" key="7">
    <source>
        <dbReference type="EMBL" id="GJT64312.1"/>
    </source>
</evidence>
<protein>
    <submittedName>
        <fullName evidence="7">Reverse transcriptase domain-containing protein</fullName>
    </submittedName>
</protein>
<keyword evidence="8" id="KW-1185">Reference proteome</keyword>
<dbReference type="CDD" id="cd00303">
    <property type="entry name" value="retropepsin_like"/>
    <property type="match status" value="1"/>
</dbReference>
<dbReference type="InterPro" id="IPR041577">
    <property type="entry name" value="RT_RNaseH_2"/>
</dbReference>
<dbReference type="GO" id="GO:0003964">
    <property type="term" value="F:RNA-directed DNA polymerase activity"/>
    <property type="evidence" value="ECO:0007669"/>
    <property type="project" value="UniProtKB-KW"/>
</dbReference>
<evidence type="ECO:0000256" key="2">
    <source>
        <dbReference type="ARBA" id="ARBA00022695"/>
    </source>
</evidence>
<dbReference type="InterPro" id="IPR043128">
    <property type="entry name" value="Rev_trsase/Diguanyl_cyclase"/>
</dbReference>
<dbReference type="Proteomes" id="UP001151760">
    <property type="component" value="Unassembled WGS sequence"/>
</dbReference>
<dbReference type="Pfam" id="PF00078">
    <property type="entry name" value="RVT_1"/>
    <property type="match status" value="1"/>
</dbReference>
<keyword evidence="1" id="KW-0808">Transferase</keyword>
<evidence type="ECO:0000256" key="5">
    <source>
        <dbReference type="ARBA" id="ARBA00023268"/>
    </source>
</evidence>
<sequence length="702" mass="81044">MEHELWNLRVKEYNIVAYTQRFNELALMCPRMVKPESVKVDAYIRGLSENIKGEVTSSRPTNLNEAVRMAHKFMEQKSQARNERIMEGNKRNATSMERLGIKRGHTRNRCPKKVKQEEVGEVCGRAYAIKDVEPSFVDTRFSSMLDIDPVKINTSYEVELADGRVVSTNTALKGCTLNLVNYLFEIDLMLIELGMFGVIIGMDCLVKHDAVIVCGEKVVRIPYGNKMLTIESDKDVTKKKLKEKQLEDVPVIRDFPEMFPDDLPRLPPSRQVEFRIDLVPGAALVARAPYHLAPSEMRELSVQMQELLEKGFICQSSSSLGAPVLFLKKKDGFFRMCINYHELNKLTVKNRYHQLRIKEEDIPITAFRTRYDHFEFQVMPFGLTNVPAEFMDLMNRVCKPYLEKFANVFINDILVYSKDEEEHGKHLKTILELLNKERLYAKFSKCDFWLDLIQFLGHVIDRNDGHVDPAKIEAIRNWAAPTTPTEVRQFIGLADKKYEWGKEEEEAFQTLKKKLCSAPILGLPEGTKDFMVYCDASLKGYGSMLMQKEKCLTCAKVKAKHQKLSRLLQQPKKPVWKYERITMDFVSGLPRTPSGYDTIWFIVDRLTKLAHFLPIKKTDTMEKLTQLYLKEIVCRHGVPISIISDRDSHFTSRFWKSLQKALALNLDMSTTYHPQMDGQSERTIHTLEDMLRACVIDVDPMP</sequence>
<comment type="caution">
    <text evidence="7">The sequence shown here is derived from an EMBL/GenBank/DDBJ whole genome shotgun (WGS) entry which is preliminary data.</text>
</comment>
<reference evidence="7" key="2">
    <citation type="submission" date="2022-01" db="EMBL/GenBank/DDBJ databases">
        <authorList>
            <person name="Yamashiro T."/>
            <person name="Shiraishi A."/>
            <person name="Satake H."/>
            <person name="Nakayama K."/>
        </authorList>
    </citation>
    <scope>NUCLEOTIDE SEQUENCE</scope>
</reference>
<proteinExistence type="predicted"/>
<dbReference type="InterPro" id="IPR021109">
    <property type="entry name" value="Peptidase_aspartic_dom_sf"/>
</dbReference>
<dbReference type="SUPFAM" id="SSF56672">
    <property type="entry name" value="DNA/RNA polymerases"/>
    <property type="match status" value="1"/>
</dbReference>
<dbReference type="SUPFAM" id="SSF53098">
    <property type="entry name" value="Ribonuclease H-like"/>
    <property type="match status" value="1"/>
</dbReference>
<reference evidence="7" key="1">
    <citation type="journal article" date="2022" name="Int. J. Mol. Sci.">
        <title>Draft Genome of Tanacetum Coccineum: Genomic Comparison of Closely Related Tanacetum-Family Plants.</title>
        <authorList>
            <person name="Yamashiro T."/>
            <person name="Shiraishi A."/>
            <person name="Nakayama K."/>
            <person name="Satake H."/>
        </authorList>
    </citation>
    <scope>NUCLEOTIDE SEQUENCE</scope>
</reference>
<dbReference type="Gene3D" id="3.10.10.10">
    <property type="entry name" value="HIV Type 1 Reverse Transcriptase, subunit A, domain 1"/>
    <property type="match status" value="2"/>
</dbReference>
<feature type="domain" description="Integrase catalytic" evidence="6">
    <location>
        <begin position="570"/>
        <end position="702"/>
    </location>
</feature>
<dbReference type="InterPro" id="IPR050951">
    <property type="entry name" value="Retrovirus_Pol_polyprotein"/>
</dbReference>
<dbReference type="CDD" id="cd01647">
    <property type="entry name" value="RT_LTR"/>
    <property type="match status" value="1"/>
</dbReference>
<dbReference type="PANTHER" id="PTHR37984">
    <property type="entry name" value="PROTEIN CBG26694"/>
    <property type="match status" value="1"/>
</dbReference>
<dbReference type="InterPro" id="IPR012337">
    <property type="entry name" value="RNaseH-like_sf"/>
</dbReference>
<evidence type="ECO:0000256" key="4">
    <source>
        <dbReference type="ARBA" id="ARBA00022759"/>
    </source>
</evidence>
<keyword evidence="7" id="KW-0695">RNA-directed DNA polymerase</keyword>
<keyword evidence="5" id="KW-0511">Multifunctional enzyme</keyword>
<evidence type="ECO:0000256" key="1">
    <source>
        <dbReference type="ARBA" id="ARBA00022679"/>
    </source>
</evidence>
<keyword evidence="2" id="KW-0548">Nucleotidyltransferase</keyword>
<dbReference type="PANTHER" id="PTHR37984:SF5">
    <property type="entry name" value="PROTEIN NYNRIN-LIKE"/>
    <property type="match status" value="1"/>
</dbReference>
<keyword evidence="4" id="KW-0255">Endonuclease</keyword>